<evidence type="ECO:0000256" key="1">
    <source>
        <dbReference type="ARBA" id="ARBA00004651"/>
    </source>
</evidence>
<comment type="caution">
    <text evidence="7">The sequence shown here is derived from an EMBL/GenBank/DDBJ whole genome shotgun (WGS) entry which is preliminary data.</text>
</comment>
<name>A0A917IX62_9MICC</name>
<feature type="transmembrane region" description="Helical" evidence="5">
    <location>
        <begin position="344"/>
        <end position="363"/>
    </location>
</feature>
<dbReference type="InterPro" id="IPR020846">
    <property type="entry name" value="MFS_dom"/>
</dbReference>
<accession>A0A917IX62</accession>
<evidence type="ECO:0000256" key="5">
    <source>
        <dbReference type="SAM" id="Phobius"/>
    </source>
</evidence>
<evidence type="ECO:0000256" key="4">
    <source>
        <dbReference type="ARBA" id="ARBA00023136"/>
    </source>
</evidence>
<protein>
    <submittedName>
        <fullName evidence="7">MFS transporter</fullName>
    </submittedName>
</protein>
<evidence type="ECO:0000313" key="7">
    <source>
        <dbReference type="EMBL" id="GGH64304.1"/>
    </source>
</evidence>
<keyword evidence="8" id="KW-1185">Reference proteome</keyword>
<dbReference type="PANTHER" id="PTHR23531">
    <property type="entry name" value="QUINOLENE RESISTANCE PROTEIN NORA"/>
    <property type="match status" value="1"/>
</dbReference>
<feature type="transmembrane region" description="Helical" evidence="5">
    <location>
        <begin position="106"/>
        <end position="126"/>
    </location>
</feature>
<feature type="transmembrane region" description="Helical" evidence="5">
    <location>
        <begin position="214"/>
        <end position="237"/>
    </location>
</feature>
<feature type="transmembrane region" description="Helical" evidence="5">
    <location>
        <begin position="72"/>
        <end position="94"/>
    </location>
</feature>
<organism evidence="7 8">
    <name type="scientific">Rothia aerolata</name>
    <dbReference type="NCBI Taxonomy" id="1812262"/>
    <lineage>
        <taxon>Bacteria</taxon>
        <taxon>Bacillati</taxon>
        <taxon>Actinomycetota</taxon>
        <taxon>Actinomycetes</taxon>
        <taxon>Micrococcales</taxon>
        <taxon>Micrococcaceae</taxon>
        <taxon>Rothia</taxon>
    </lineage>
</organism>
<reference evidence="7 8" key="1">
    <citation type="journal article" date="2014" name="Int. J. Syst. Evol. Microbiol.">
        <title>Complete genome sequence of Corynebacterium casei LMG S-19264T (=DSM 44701T), isolated from a smear-ripened cheese.</title>
        <authorList>
            <consortium name="US DOE Joint Genome Institute (JGI-PGF)"/>
            <person name="Walter F."/>
            <person name="Albersmeier A."/>
            <person name="Kalinowski J."/>
            <person name="Ruckert C."/>
        </authorList>
    </citation>
    <scope>NUCLEOTIDE SEQUENCE [LARGE SCALE GENOMIC DNA]</scope>
    <source>
        <strain evidence="7 8">CCM 8669</strain>
    </source>
</reference>
<comment type="subcellular location">
    <subcellularLocation>
        <location evidence="1">Cell membrane</location>
        <topology evidence="1">Multi-pass membrane protein</topology>
    </subcellularLocation>
</comment>
<evidence type="ECO:0000259" key="6">
    <source>
        <dbReference type="PROSITE" id="PS50850"/>
    </source>
</evidence>
<dbReference type="AlphaFoldDB" id="A0A917IX62"/>
<feature type="transmembrane region" description="Helical" evidence="5">
    <location>
        <begin position="303"/>
        <end position="323"/>
    </location>
</feature>
<feature type="transmembrane region" description="Helical" evidence="5">
    <location>
        <begin position="243"/>
        <end position="263"/>
    </location>
</feature>
<gene>
    <name evidence="7" type="ORF">GCM10007359_16480</name>
</gene>
<sequence length="390" mass="39614">MKQSLLRTPGMVPVLATFAFCISGLALLLPASPAWVSAGGANATGAGLVTAVLMAATVATQVLVVQKALDRFGWAATLTAGSLFMGLPSPLQAISSDLWLVLLSSALRGVGFGILTVCCSTALTLLVPSNQRGRAVGYYGLAAAIPQLLFTPLSPWIAQTLGFRFVLCAGVIAALGAPFAWRLGSLVDSMNKDDAATVQTGAMTQVVGGSVLPIIWPALLTLTLATAAGGALMTFASEIAQDASAASLALLVMMAVAVPTRLYGGTLTDRWGTRITMAPVLALNAAGVAALGFASISGSALDLMLAALLTGTGYGFLQSVTMVRALSDAPASKTTAASVAWNANYDLGTGLGGIALGALASGFGFANAWWIWAAAMMAAALLLGIRDFKR</sequence>
<dbReference type="Gene3D" id="1.20.1250.20">
    <property type="entry name" value="MFS general substrate transporter like domains"/>
    <property type="match status" value="2"/>
</dbReference>
<feature type="transmembrane region" description="Helical" evidence="5">
    <location>
        <begin position="138"/>
        <end position="157"/>
    </location>
</feature>
<dbReference type="InterPro" id="IPR011701">
    <property type="entry name" value="MFS"/>
</dbReference>
<dbReference type="InterPro" id="IPR052714">
    <property type="entry name" value="MFS_Exporter"/>
</dbReference>
<feature type="domain" description="Major facilitator superfamily (MFS) profile" evidence="6">
    <location>
        <begin position="1"/>
        <end position="390"/>
    </location>
</feature>
<feature type="transmembrane region" description="Helical" evidence="5">
    <location>
        <begin position="43"/>
        <end position="65"/>
    </location>
</feature>
<dbReference type="InterPro" id="IPR036259">
    <property type="entry name" value="MFS_trans_sf"/>
</dbReference>
<dbReference type="Pfam" id="PF07690">
    <property type="entry name" value="MFS_1"/>
    <property type="match status" value="1"/>
</dbReference>
<keyword evidence="4 5" id="KW-0472">Membrane</keyword>
<keyword evidence="2 5" id="KW-0812">Transmembrane</keyword>
<dbReference type="GO" id="GO:0005886">
    <property type="term" value="C:plasma membrane"/>
    <property type="evidence" value="ECO:0007669"/>
    <property type="project" value="UniProtKB-SubCell"/>
</dbReference>
<feature type="transmembrane region" description="Helical" evidence="5">
    <location>
        <begin position="369"/>
        <end position="385"/>
    </location>
</feature>
<dbReference type="Proteomes" id="UP000600171">
    <property type="component" value="Unassembled WGS sequence"/>
</dbReference>
<proteinExistence type="predicted"/>
<dbReference type="PROSITE" id="PS50850">
    <property type="entry name" value="MFS"/>
    <property type="match status" value="1"/>
</dbReference>
<dbReference type="PANTHER" id="PTHR23531:SF1">
    <property type="entry name" value="QUINOLENE RESISTANCE PROTEIN NORA"/>
    <property type="match status" value="1"/>
</dbReference>
<dbReference type="SUPFAM" id="SSF103473">
    <property type="entry name" value="MFS general substrate transporter"/>
    <property type="match status" value="1"/>
</dbReference>
<feature type="transmembrane region" description="Helical" evidence="5">
    <location>
        <begin position="275"/>
        <end position="297"/>
    </location>
</feature>
<keyword evidence="3 5" id="KW-1133">Transmembrane helix</keyword>
<dbReference type="GO" id="GO:0022857">
    <property type="term" value="F:transmembrane transporter activity"/>
    <property type="evidence" value="ECO:0007669"/>
    <property type="project" value="InterPro"/>
</dbReference>
<evidence type="ECO:0000256" key="2">
    <source>
        <dbReference type="ARBA" id="ARBA00022692"/>
    </source>
</evidence>
<dbReference type="RefSeq" id="WP_188359904.1">
    <property type="nucleotide sequence ID" value="NZ_BMDC01000003.1"/>
</dbReference>
<evidence type="ECO:0000313" key="8">
    <source>
        <dbReference type="Proteomes" id="UP000600171"/>
    </source>
</evidence>
<feature type="transmembrane region" description="Helical" evidence="5">
    <location>
        <begin position="163"/>
        <end position="181"/>
    </location>
</feature>
<dbReference type="EMBL" id="BMDC01000003">
    <property type="protein sequence ID" value="GGH64304.1"/>
    <property type="molecule type" value="Genomic_DNA"/>
</dbReference>
<evidence type="ECO:0000256" key="3">
    <source>
        <dbReference type="ARBA" id="ARBA00022989"/>
    </source>
</evidence>